<sequence length="476" mass="51639">MRFSSLLFAAIALAQQYAGDTISAGLPTIAGAEVAFFKIPDTTGANDHLTLINYYSHGSDGTRIVEANIQRAIIVLHGLLRDPWNYENDMLTALAQAHAGNANISTDSVAVIAPYFTNGADKTFGYPWTEGLEAGRGSTSNALVWSGSQWSAGANNQYPVSSTNTSSFFVLDTLISYFDDKTLFPNLKQIVVAGHSMGGQMAQRYASVSTLQTASPVTYWIGNPNSYAWFSTDRPLSTAACAKYDKYREGYADYDTYVRWWHRVARPSATTMDRNKSRADRHERFFFYIKAFAPSCTEPAGANCDTVDLINVSHDNGLMFNSPAGQARLFTDNFYGDGSRAFDFGYPRKQEGDNPYPDPSQVGISGKTITGNWNGMTYQGCWTNQDPITPSALPILLYDNSGNSIEGCTSGCQGAGYAIAGVQNSTQCLCGNALNSQSAVLVVDSSCRLPCPGNGYEICGSNNRLSIFSATYPAFE</sequence>
<evidence type="ECO:0000256" key="1">
    <source>
        <dbReference type="SAM" id="SignalP"/>
    </source>
</evidence>
<dbReference type="PANTHER" id="PTHR35560:SF3">
    <property type="entry name" value="PEPTIDASE S9 PROLYL OLIGOPEPTIDASE CATALYTIC DOMAIN-CONTAINING PROTEIN"/>
    <property type="match status" value="1"/>
</dbReference>
<dbReference type="Gene3D" id="3.40.50.1820">
    <property type="entry name" value="alpha/beta hydrolase"/>
    <property type="match status" value="1"/>
</dbReference>
<dbReference type="AlphaFoldDB" id="A0A139HZD8"/>
<dbReference type="SUPFAM" id="SSF53474">
    <property type="entry name" value="alpha/beta-Hydrolases"/>
    <property type="match status" value="1"/>
</dbReference>
<dbReference type="InterPro" id="IPR029058">
    <property type="entry name" value="AB_hydrolase_fold"/>
</dbReference>
<gene>
    <name evidence="3" type="ORF">AC579_1884</name>
</gene>
<evidence type="ECO:0000313" key="3">
    <source>
        <dbReference type="EMBL" id="KXT07836.1"/>
    </source>
</evidence>
<keyword evidence="4" id="KW-1185">Reference proteome</keyword>
<feature type="chain" id="PRO_5007297050" description="WSC domain-containing protein" evidence="1">
    <location>
        <begin position="20"/>
        <end position="476"/>
    </location>
</feature>
<evidence type="ECO:0000313" key="4">
    <source>
        <dbReference type="Proteomes" id="UP000073492"/>
    </source>
</evidence>
<accession>A0A139HZD8</accession>
<organism evidence="3 4">
    <name type="scientific">Pseudocercospora musae</name>
    <dbReference type="NCBI Taxonomy" id="113226"/>
    <lineage>
        <taxon>Eukaryota</taxon>
        <taxon>Fungi</taxon>
        <taxon>Dikarya</taxon>
        <taxon>Ascomycota</taxon>
        <taxon>Pezizomycotina</taxon>
        <taxon>Dothideomycetes</taxon>
        <taxon>Dothideomycetidae</taxon>
        <taxon>Mycosphaerellales</taxon>
        <taxon>Mycosphaerellaceae</taxon>
        <taxon>Pseudocercospora</taxon>
    </lineage>
</organism>
<dbReference type="OrthoDB" id="2019572at2759"/>
<keyword evidence="1" id="KW-0732">Signal</keyword>
<comment type="caution">
    <text evidence="3">The sequence shown here is derived from an EMBL/GenBank/DDBJ whole genome shotgun (WGS) entry which is preliminary data.</text>
</comment>
<dbReference type="Pfam" id="PF01822">
    <property type="entry name" value="WSC"/>
    <property type="match status" value="1"/>
</dbReference>
<proteinExistence type="predicted"/>
<dbReference type="InterPro" id="IPR002889">
    <property type="entry name" value="WSC_carb-bd"/>
</dbReference>
<name>A0A139HZD8_9PEZI</name>
<dbReference type="PANTHER" id="PTHR35560">
    <property type="entry name" value="BLL0132 PROTEIN"/>
    <property type="match status" value="1"/>
</dbReference>
<dbReference type="PROSITE" id="PS51212">
    <property type="entry name" value="WSC"/>
    <property type="match status" value="1"/>
</dbReference>
<evidence type="ECO:0000259" key="2">
    <source>
        <dbReference type="PROSITE" id="PS51212"/>
    </source>
</evidence>
<dbReference type="STRING" id="113226.A0A139HZD8"/>
<reference evidence="3 4" key="1">
    <citation type="submission" date="2015-07" db="EMBL/GenBank/DDBJ databases">
        <title>Comparative genomics of the Sigatoka disease complex on banana suggests a link between parallel evolutionary changes in Pseudocercospora fijiensis and Pseudocercospora eumusae and increased virulence on the banana host.</title>
        <authorList>
            <person name="Chang T.-C."/>
            <person name="Salvucci A."/>
            <person name="Crous P.W."/>
            <person name="Stergiopoulos I."/>
        </authorList>
    </citation>
    <scope>NUCLEOTIDE SEQUENCE [LARGE SCALE GENOMIC DNA]</scope>
    <source>
        <strain evidence="3 4">CBS 116634</strain>
    </source>
</reference>
<feature type="signal peptide" evidence="1">
    <location>
        <begin position="1"/>
        <end position="19"/>
    </location>
</feature>
<feature type="domain" description="WSC" evidence="2">
    <location>
        <begin position="375"/>
        <end position="471"/>
    </location>
</feature>
<dbReference type="Proteomes" id="UP000073492">
    <property type="component" value="Unassembled WGS sequence"/>
</dbReference>
<dbReference type="EMBL" id="LFZO01000522">
    <property type="protein sequence ID" value="KXT07836.1"/>
    <property type="molecule type" value="Genomic_DNA"/>
</dbReference>
<protein>
    <recommendedName>
        <fullName evidence="2">WSC domain-containing protein</fullName>
    </recommendedName>
</protein>
<dbReference type="SMART" id="SM00321">
    <property type="entry name" value="WSC"/>
    <property type="match status" value="1"/>
</dbReference>